<accession>A0A9R0XKI3</accession>
<dbReference type="EMBL" id="LT934120">
    <property type="protein sequence ID" value="VAI38146.1"/>
    <property type="molecule type" value="Genomic_DNA"/>
</dbReference>
<feature type="region of interest" description="Disordered" evidence="3">
    <location>
        <begin position="64"/>
        <end position="92"/>
    </location>
</feature>
<name>A0A9R0XKI3_TRITD</name>
<keyword evidence="6" id="KW-1185">Reference proteome</keyword>
<gene>
    <name evidence="5" type="ORF">TRITD_5Bv1G218020</name>
</gene>
<dbReference type="Proteomes" id="UP000324705">
    <property type="component" value="Chromosome 5B"/>
</dbReference>
<evidence type="ECO:0000256" key="1">
    <source>
        <dbReference type="ARBA" id="ARBA00004123"/>
    </source>
</evidence>
<keyword evidence="2" id="KW-0539">Nucleus</keyword>
<proteinExistence type="predicted"/>
<dbReference type="InterPro" id="IPR022702">
    <property type="entry name" value="Cytosine_MeTrfase1_RFD"/>
</dbReference>
<dbReference type="AlphaFoldDB" id="A0A9R0XKI3"/>
<sequence>MDEYMIDSEDGMLPVRVLNNWALYNSDSRFMSLGLIPVKPGVVNDTVIFGSSCMRDDDGTFCSTAEPAELSSSSSKSDQEDQGIPIYLSPIK</sequence>
<evidence type="ECO:0000313" key="5">
    <source>
        <dbReference type="EMBL" id="VAI38146.1"/>
    </source>
</evidence>
<comment type="subcellular location">
    <subcellularLocation>
        <location evidence="1">Nucleus</location>
    </subcellularLocation>
</comment>
<feature type="domain" description="RFTS" evidence="4">
    <location>
        <begin position="13"/>
        <end position="92"/>
    </location>
</feature>
<evidence type="ECO:0000256" key="2">
    <source>
        <dbReference type="ARBA" id="ARBA00023242"/>
    </source>
</evidence>
<evidence type="ECO:0000259" key="4">
    <source>
        <dbReference type="Pfam" id="PF12047"/>
    </source>
</evidence>
<evidence type="ECO:0000313" key="6">
    <source>
        <dbReference type="Proteomes" id="UP000324705"/>
    </source>
</evidence>
<evidence type="ECO:0000256" key="3">
    <source>
        <dbReference type="SAM" id="MobiDB-lite"/>
    </source>
</evidence>
<dbReference type="GO" id="GO:0005634">
    <property type="term" value="C:nucleus"/>
    <property type="evidence" value="ECO:0007669"/>
    <property type="project" value="UniProtKB-SubCell"/>
</dbReference>
<dbReference type="Pfam" id="PF12047">
    <property type="entry name" value="DNMT1-RFD"/>
    <property type="match status" value="1"/>
</dbReference>
<dbReference type="Gramene" id="TRITD5Bv1G218020.1">
    <property type="protein sequence ID" value="TRITD5Bv1G218020.1"/>
    <property type="gene ID" value="TRITD5Bv1G218020"/>
</dbReference>
<reference evidence="5 6" key="1">
    <citation type="submission" date="2017-09" db="EMBL/GenBank/DDBJ databases">
        <authorList>
            <consortium name="International Durum Wheat Genome Sequencing Consortium (IDWGSC)"/>
            <person name="Milanesi L."/>
        </authorList>
    </citation>
    <scope>NUCLEOTIDE SEQUENCE [LARGE SCALE GENOMIC DNA]</scope>
    <source>
        <strain evidence="6">cv. Svevo</strain>
    </source>
</reference>
<organism evidence="5 6">
    <name type="scientific">Triticum turgidum subsp. durum</name>
    <name type="common">Durum wheat</name>
    <name type="synonym">Triticum durum</name>
    <dbReference type="NCBI Taxonomy" id="4567"/>
    <lineage>
        <taxon>Eukaryota</taxon>
        <taxon>Viridiplantae</taxon>
        <taxon>Streptophyta</taxon>
        <taxon>Embryophyta</taxon>
        <taxon>Tracheophyta</taxon>
        <taxon>Spermatophyta</taxon>
        <taxon>Magnoliopsida</taxon>
        <taxon>Liliopsida</taxon>
        <taxon>Poales</taxon>
        <taxon>Poaceae</taxon>
        <taxon>BOP clade</taxon>
        <taxon>Pooideae</taxon>
        <taxon>Triticodae</taxon>
        <taxon>Triticeae</taxon>
        <taxon>Triticinae</taxon>
        <taxon>Triticum</taxon>
    </lineage>
</organism>
<protein>
    <recommendedName>
        <fullName evidence="4">RFTS domain-containing protein</fullName>
    </recommendedName>
</protein>